<dbReference type="AlphaFoldDB" id="A0A1Y2F3J7"/>
<protein>
    <recommendedName>
        <fullName evidence="3">F-box domain-containing protein</fullName>
    </recommendedName>
</protein>
<reference evidence="1 2" key="1">
    <citation type="submission" date="2016-07" db="EMBL/GenBank/DDBJ databases">
        <title>Pervasive Adenine N6-methylation of Active Genes in Fungi.</title>
        <authorList>
            <consortium name="DOE Joint Genome Institute"/>
            <person name="Mondo S.J."/>
            <person name="Dannebaum R.O."/>
            <person name="Kuo R.C."/>
            <person name="Labutti K."/>
            <person name="Haridas S."/>
            <person name="Kuo A."/>
            <person name="Salamov A."/>
            <person name="Ahrendt S.R."/>
            <person name="Lipzen A."/>
            <person name="Sullivan W."/>
            <person name="Andreopoulos W.B."/>
            <person name="Clum A."/>
            <person name="Lindquist E."/>
            <person name="Daum C."/>
            <person name="Ramamoorthy G.K."/>
            <person name="Gryganskyi A."/>
            <person name="Culley D."/>
            <person name="Magnuson J.K."/>
            <person name="James T.Y."/>
            <person name="O'Malley M.A."/>
            <person name="Stajich J.E."/>
            <person name="Spatafora J.W."/>
            <person name="Visel A."/>
            <person name="Grigoriev I.V."/>
        </authorList>
    </citation>
    <scope>NUCLEOTIDE SEQUENCE [LARGE SCALE GENOMIC DNA]</scope>
    <source>
        <strain evidence="1 2">62-1032</strain>
    </source>
</reference>
<proteinExistence type="predicted"/>
<dbReference type="InterPro" id="IPR032675">
    <property type="entry name" value="LRR_dom_sf"/>
</dbReference>
<dbReference type="InParanoid" id="A0A1Y2F3J7"/>
<evidence type="ECO:0000313" key="1">
    <source>
        <dbReference type="EMBL" id="ORY78451.1"/>
    </source>
</evidence>
<name>A0A1Y2F3J7_9BASI</name>
<sequence>MLESLLNLCPQVRRFGVRGAVADAEATSLEEELLSKLPPLVELRFAPGKTFDQLLSQIPTLKHLELFEARGKPSKAGKKSSPYPSKLVSLAIETGAPLPPLLLVLRSSSSTLHHLSLDTHTLAKLATEITNLPNLDHLSLLIIRRDKRTSVDILDEIFDVLVDCSTLRTLDLACDEYIDFYPSDIDRFPSRLHAIRLALWFKDETLQKLLNDGNRRDLRHVVVGKNEMREELVVLARKAGWEAYRGAEGVRFSR</sequence>
<comment type="caution">
    <text evidence="1">The sequence shown here is derived from an EMBL/GenBank/DDBJ whole genome shotgun (WGS) entry which is preliminary data.</text>
</comment>
<dbReference type="Proteomes" id="UP000193467">
    <property type="component" value="Unassembled WGS sequence"/>
</dbReference>
<dbReference type="Gene3D" id="3.80.10.10">
    <property type="entry name" value="Ribonuclease Inhibitor"/>
    <property type="match status" value="1"/>
</dbReference>
<evidence type="ECO:0000313" key="2">
    <source>
        <dbReference type="Proteomes" id="UP000193467"/>
    </source>
</evidence>
<keyword evidence="2" id="KW-1185">Reference proteome</keyword>
<evidence type="ECO:0008006" key="3">
    <source>
        <dbReference type="Google" id="ProtNLM"/>
    </source>
</evidence>
<organism evidence="1 2">
    <name type="scientific">Leucosporidium creatinivorum</name>
    <dbReference type="NCBI Taxonomy" id="106004"/>
    <lineage>
        <taxon>Eukaryota</taxon>
        <taxon>Fungi</taxon>
        <taxon>Dikarya</taxon>
        <taxon>Basidiomycota</taxon>
        <taxon>Pucciniomycotina</taxon>
        <taxon>Microbotryomycetes</taxon>
        <taxon>Leucosporidiales</taxon>
        <taxon>Leucosporidium</taxon>
    </lineage>
</organism>
<dbReference type="SUPFAM" id="SSF52047">
    <property type="entry name" value="RNI-like"/>
    <property type="match status" value="1"/>
</dbReference>
<accession>A0A1Y2F3J7</accession>
<gene>
    <name evidence="1" type="ORF">BCR35DRAFT_305084</name>
</gene>
<dbReference type="EMBL" id="MCGR01000029">
    <property type="protein sequence ID" value="ORY78451.1"/>
    <property type="molecule type" value="Genomic_DNA"/>
</dbReference>